<feature type="binding site" evidence="2">
    <location>
        <position position="47"/>
    </location>
    <ligand>
        <name>Mg(2+)</name>
        <dbReference type="ChEBI" id="CHEBI:18420"/>
        <label>1</label>
    </ligand>
</feature>
<dbReference type="NCBIfam" id="TIGR01379">
    <property type="entry name" value="thiL"/>
    <property type="match status" value="1"/>
</dbReference>
<dbReference type="PANTHER" id="PTHR30270:SF0">
    <property type="entry name" value="THIAMINE-MONOPHOSPHATE KINASE"/>
    <property type="match status" value="1"/>
</dbReference>
<dbReference type="EC" id="2.7.4.16" evidence="2"/>
<dbReference type="Gene3D" id="3.90.650.10">
    <property type="entry name" value="PurM-like C-terminal domain"/>
    <property type="match status" value="1"/>
</dbReference>
<dbReference type="GO" id="GO:0005524">
    <property type="term" value="F:ATP binding"/>
    <property type="evidence" value="ECO:0007669"/>
    <property type="project" value="UniProtKB-UniRule"/>
</dbReference>
<feature type="binding site" evidence="2">
    <location>
        <position position="209"/>
    </location>
    <ligand>
        <name>Mg(2+)</name>
        <dbReference type="ChEBI" id="CHEBI:18420"/>
        <label>3</label>
    </ligand>
</feature>
<feature type="binding site" evidence="2">
    <location>
        <position position="54"/>
    </location>
    <ligand>
        <name>substrate</name>
    </ligand>
</feature>
<feature type="binding site" evidence="2">
    <location>
        <position position="75"/>
    </location>
    <ligand>
        <name>Mg(2+)</name>
        <dbReference type="ChEBI" id="CHEBI:18420"/>
        <label>3</label>
    </ligand>
</feature>
<feature type="binding site" evidence="2">
    <location>
        <position position="75"/>
    </location>
    <ligand>
        <name>Mg(2+)</name>
        <dbReference type="ChEBI" id="CHEBI:18420"/>
        <label>4</label>
    </ligand>
</feature>
<comment type="similarity">
    <text evidence="2">Belongs to the thiamine-monophosphate kinase family.</text>
</comment>
<keyword evidence="2" id="KW-0547">Nucleotide-binding</keyword>
<feature type="binding site" evidence="2">
    <location>
        <position position="212"/>
    </location>
    <ligand>
        <name>Mg(2+)</name>
        <dbReference type="ChEBI" id="CHEBI:18420"/>
        <label>5</label>
    </ligand>
</feature>
<keyword evidence="2 5" id="KW-0418">Kinase</keyword>
<feature type="domain" description="PurM-like C-terminal" evidence="4">
    <location>
        <begin position="149"/>
        <end position="271"/>
    </location>
</feature>
<evidence type="ECO:0000313" key="6">
    <source>
        <dbReference type="Proteomes" id="UP000095672"/>
    </source>
</evidence>
<comment type="function">
    <text evidence="2">Catalyzes the ATP-dependent phosphorylation of thiamine-monophosphate (TMP) to form thiamine-pyrophosphate (TPP), the active form of vitamin B1.</text>
</comment>
<dbReference type="CDD" id="cd02194">
    <property type="entry name" value="ThiL"/>
    <property type="match status" value="1"/>
</dbReference>
<evidence type="ECO:0000313" key="5">
    <source>
        <dbReference type="EMBL" id="AOS95780.1"/>
    </source>
</evidence>
<keyword evidence="6" id="KW-1185">Reference proteome</keyword>
<dbReference type="PANTHER" id="PTHR30270">
    <property type="entry name" value="THIAMINE-MONOPHOSPHATE KINASE"/>
    <property type="match status" value="1"/>
</dbReference>
<keyword evidence="2" id="KW-0460">Magnesium</keyword>
<gene>
    <name evidence="2 5" type="primary">thiL</name>
    <name evidence="5" type="ORF">AUP74_00308</name>
</gene>
<evidence type="ECO:0000259" key="3">
    <source>
        <dbReference type="Pfam" id="PF00586"/>
    </source>
</evidence>
<dbReference type="GO" id="GO:0009229">
    <property type="term" value="P:thiamine diphosphate biosynthetic process"/>
    <property type="evidence" value="ECO:0007669"/>
    <property type="project" value="UniProtKB-UniRule"/>
</dbReference>
<dbReference type="InterPro" id="IPR016188">
    <property type="entry name" value="PurM-like_N"/>
</dbReference>
<feature type="binding site" evidence="2">
    <location>
        <begin position="121"/>
        <end position="122"/>
    </location>
    <ligand>
        <name>ATP</name>
        <dbReference type="ChEBI" id="CHEBI:30616"/>
    </ligand>
</feature>
<protein>
    <recommendedName>
        <fullName evidence="2">Thiamine-monophosphate kinase</fullName>
        <shortName evidence="2">TMP kinase</shortName>
        <shortName evidence="2">Thiamine-phosphate kinase</shortName>
        <ecNumber evidence="2">2.7.4.16</ecNumber>
    </recommendedName>
</protein>
<feature type="binding site" evidence="2">
    <location>
        <position position="144"/>
    </location>
    <ligand>
        <name>ATP</name>
        <dbReference type="ChEBI" id="CHEBI:30616"/>
    </ligand>
</feature>
<dbReference type="OrthoDB" id="9802811at2"/>
<feature type="domain" description="PurM-like N-terminal" evidence="3">
    <location>
        <begin position="28"/>
        <end position="136"/>
    </location>
</feature>
<dbReference type="AlphaFoldDB" id="A0A1C9W3Q7"/>
<feature type="binding site" evidence="2">
    <location>
        <position position="122"/>
    </location>
    <ligand>
        <name>Mg(2+)</name>
        <dbReference type="ChEBI" id="CHEBI:18420"/>
        <label>1</label>
    </ligand>
</feature>
<dbReference type="Gene3D" id="3.30.1330.10">
    <property type="entry name" value="PurM-like, N-terminal domain"/>
    <property type="match status" value="1"/>
</dbReference>
<dbReference type="STRING" id="1769779.AUP74_00308"/>
<dbReference type="GO" id="GO:0009030">
    <property type="term" value="F:thiamine-phosphate kinase activity"/>
    <property type="evidence" value="ECO:0007669"/>
    <property type="project" value="UniProtKB-UniRule"/>
</dbReference>
<organism evidence="5 6">
    <name type="scientific">Microbulbifer aggregans</name>
    <dbReference type="NCBI Taxonomy" id="1769779"/>
    <lineage>
        <taxon>Bacteria</taxon>
        <taxon>Pseudomonadati</taxon>
        <taxon>Pseudomonadota</taxon>
        <taxon>Gammaproteobacteria</taxon>
        <taxon>Cellvibrionales</taxon>
        <taxon>Microbulbiferaceae</taxon>
        <taxon>Microbulbifer</taxon>
    </lineage>
</organism>
<keyword evidence="1 2" id="KW-0784">Thiamine biosynthesis</keyword>
<comment type="pathway">
    <text evidence="2">Cofactor biosynthesis; thiamine diphosphate biosynthesis; thiamine diphosphate from thiamine phosphate: step 1/1.</text>
</comment>
<proteinExistence type="inferred from homology"/>
<dbReference type="PATRIC" id="fig|1769779.3.peg.307"/>
<evidence type="ECO:0000256" key="2">
    <source>
        <dbReference type="HAMAP-Rule" id="MF_02128"/>
    </source>
</evidence>
<evidence type="ECO:0000256" key="1">
    <source>
        <dbReference type="ARBA" id="ARBA00022977"/>
    </source>
</evidence>
<reference evidence="6" key="1">
    <citation type="submission" date="2016-01" db="EMBL/GenBank/DDBJ databases">
        <title>Complete genome sequence of Microbulbifer sp. CCB-MM1, a halophile isolated from Matang Mangrove Forest, Perak.</title>
        <authorList>
            <person name="Moh T.H."/>
            <person name="Dinesh B."/>
            <person name="Lau N.-S."/>
            <person name="Go F."/>
            <person name="Alexander Chong S.-C."/>
        </authorList>
    </citation>
    <scope>NUCLEOTIDE SEQUENCE [LARGE SCALE GENOMIC DNA]</scope>
    <source>
        <strain evidence="6">CCB-MM1</strain>
    </source>
</reference>
<name>A0A1C9W3Q7_9GAMM</name>
<dbReference type="InterPro" id="IPR036676">
    <property type="entry name" value="PurM-like_C_sf"/>
</dbReference>
<feature type="binding site" evidence="2">
    <location>
        <position position="313"/>
    </location>
    <ligand>
        <name>substrate</name>
    </ligand>
</feature>
<dbReference type="HAMAP" id="MF_02128">
    <property type="entry name" value="TMP_kinase"/>
    <property type="match status" value="1"/>
</dbReference>
<dbReference type="Pfam" id="PF02769">
    <property type="entry name" value="AIRS_C"/>
    <property type="match status" value="1"/>
</dbReference>
<dbReference type="SUPFAM" id="SSF56042">
    <property type="entry name" value="PurM C-terminal domain-like"/>
    <property type="match status" value="1"/>
</dbReference>
<dbReference type="GO" id="GO:0009228">
    <property type="term" value="P:thiamine biosynthetic process"/>
    <property type="evidence" value="ECO:0007669"/>
    <property type="project" value="UniProtKB-KW"/>
</dbReference>
<feature type="binding site" evidence="2">
    <location>
        <position position="30"/>
    </location>
    <ligand>
        <name>Mg(2+)</name>
        <dbReference type="ChEBI" id="CHEBI:18420"/>
        <label>4</label>
    </ligand>
</feature>
<keyword evidence="2 5" id="KW-0808">Transferase</keyword>
<accession>A0A1C9W3Q7</accession>
<dbReference type="PIRSF" id="PIRSF005303">
    <property type="entry name" value="Thiam_monoph_kin"/>
    <property type="match status" value="1"/>
</dbReference>
<comment type="miscellaneous">
    <text evidence="2">Reaction mechanism of ThiL seems to utilize a direct, inline transfer of the gamma-phosphate of ATP to TMP rather than a phosphorylated enzyme intermediate.</text>
</comment>
<dbReference type="EMBL" id="CP014143">
    <property type="protein sequence ID" value="AOS95780.1"/>
    <property type="molecule type" value="Genomic_DNA"/>
</dbReference>
<feature type="binding site" evidence="2">
    <location>
        <position position="259"/>
    </location>
    <ligand>
        <name>substrate</name>
    </ligand>
</feature>
<feature type="binding site" evidence="2">
    <location>
        <position position="30"/>
    </location>
    <ligand>
        <name>Mg(2+)</name>
        <dbReference type="ChEBI" id="CHEBI:18420"/>
        <label>3</label>
    </ligand>
</feature>
<evidence type="ECO:0000259" key="4">
    <source>
        <dbReference type="Pfam" id="PF02769"/>
    </source>
</evidence>
<dbReference type="GO" id="GO:0000287">
    <property type="term" value="F:magnesium ion binding"/>
    <property type="evidence" value="ECO:0007669"/>
    <property type="project" value="UniProtKB-UniRule"/>
</dbReference>
<dbReference type="SUPFAM" id="SSF55326">
    <property type="entry name" value="PurM N-terminal domain-like"/>
    <property type="match status" value="1"/>
</dbReference>
<dbReference type="Pfam" id="PF00586">
    <property type="entry name" value="AIRS"/>
    <property type="match status" value="1"/>
</dbReference>
<dbReference type="Proteomes" id="UP000095672">
    <property type="component" value="Chromosome"/>
</dbReference>
<keyword evidence="2" id="KW-0479">Metal-binding</keyword>
<comment type="caution">
    <text evidence="2">Lacks conserved residue(s) required for the propagation of feature annotation.</text>
</comment>
<dbReference type="RefSeq" id="WP_069946007.1">
    <property type="nucleotide sequence ID" value="NZ_CP014143.1"/>
</dbReference>
<comment type="catalytic activity">
    <reaction evidence="2">
        <text>thiamine phosphate + ATP = thiamine diphosphate + ADP</text>
        <dbReference type="Rhea" id="RHEA:15913"/>
        <dbReference type="ChEBI" id="CHEBI:30616"/>
        <dbReference type="ChEBI" id="CHEBI:37575"/>
        <dbReference type="ChEBI" id="CHEBI:58937"/>
        <dbReference type="ChEBI" id="CHEBI:456216"/>
        <dbReference type="EC" id="2.7.4.16"/>
    </reaction>
</comment>
<feature type="binding site" evidence="2">
    <location>
        <position position="47"/>
    </location>
    <ligand>
        <name>Mg(2+)</name>
        <dbReference type="ChEBI" id="CHEBI:18420"/>
        <label>2</label>
    </ligand>
</feature>
<feature type="binding site" evidence="2">
    <location>
        <position position="75"/>
    </location>
    <ligand>
        <name>Mg(2+)</name>
        <dbReference type="ChEBI" id="CHEBI:18420"/>
        <label>2</label>
    </ligand>
</feature>
<dbReference type="InterPro" id="IPR010918">
    <property type="entry name" value="PurM-like_C_dom"/>
</dbReference>
<dbReference type="KEGG" id="micc:AUP74_00308"/>
<sequence length="316" mass="33170">MSRVGEFDIIRDYFAGAPTSQSVVLGIGDDCALLQPPPGSILATSVDTLVAGRHFPEGADAAKVASRALRVNLSDLAAMGAKPLWFTLALTLPAADRKWLERFSRGLLETAREYGISLVGGDTTAGPLSITVQVTGHAQKPLRRDGAGAGDGVYVSGPLGAAAAALPVVLGERKVDSELRQAAEAAFYWPEPQLQLAQSIVPLATAAIDISDGLLADLGHICRASGVSAELDIEALPVAALARELTPEQARELAATGGDDYQLCFTVPKGDVPELERMNTGAVRIGTLIPASGEPQVLARRHGQSWTPKHPGYQHF</sequence>
<dbReference type="UniPathway" id="UPA00060">
    <property type="reaction ID" value="UER00142"/>
</dbReference>
<dbReference type="InterPro" id="IPR036921">
    <property type="entry name" value="PurM-like_N_sf"/>
</dbReference>
<keyword evidence="2" id="KW-0067">ATP-binding</keyword>
<feature type="binding site" evidence="2">
    <location>
        <position position="45"/>
    </location>
    <ligand>
        <name>Mg(2+)</name>
        <dbReference type="ChEBI" id="CHEBI:18420"/>
        <label>4</label>
    </ligand>
</feature>
<dbReference type="InterPro" id="IPR006283">
    <property type="entry name" value="ThiL-like"/>
</dbReference>
<feature type="binding site" evidence="2">
    <location>
        <position position="211"/>
    </location>
    <ligand>
        <name>ATP</name>
        <dbReference type="ChEBI" id="CHEBI:30616"/>
    </ligand>
</feature>